<proteinExistence type="predicted"/>
<dbReference type="RefSeq" id="WP_157422755.1">
    <property type="nucleotide sequence ID" value="NZ_BAAANI010000002.1"/>
</dbReference>
<dbReference type="Proteomes" id="UP001589667">
    <property type="component" value="Unassembled WGS sequence"/>
</dbReference>
<evidence type="ECO:0000259" key="1">
    <source>
        <dbReference type="Pfam" id="PF04954"/>
    </source>
</evidence>
<organism evidence="2 3">
    <name type="scientific">Agromyces lapidis</name>
    <dbReference type="NCBI Taxonomy" id="279574"/>
    <lineage>
        <taxon>Bacteria</taxon>
        <taxon>Bacillati</taxon>
        <taxon>Actinomycetota</taxon>
        <taxon>Actinomycetes</taxon>
        <taxon>Micrococcales</taxon>
        <taxon>Microbacteriaceae</taxon>
        <taxon>Agromyces</taxon>
    </lineage>
</organism>
<evidence type="ECO:0000313" key="3">
    <source>
        <dbReference type="Proteomes" id="UP001589667"/>
    </source>
</evidence>
<dbReference type="InterPro" id="IPR039261">
    <property type="entry name" value="FNR_nucleotide-bd"/>
</dbReference>
<evidence type="ECO:0000313" key="2">
    <source>
        <dbReference type="EMBL" id="MFB9643113.1"/>
    </source>
</evidence>
<dbReference type="Gene3D" id="3.40.50.80">
    <property type="entry name" value="Nucleotide-binding domain of ferredoxin-NADP reductase (FNR) module"/>
    <property type="match status" value="1"/>
</dbReference>
<dbReference type="Pfam" id="PF04954">
    <property type="entry name" value="SIP"/>
    <property type="match status" value="1"/>
</dbReference>
<sequence>MPSESLDRLRALALPDASVYAFAVGESKLATGARRLLVDERGVPKRNVTFCGYWRAH</sequence>
<name>A0ABV5SRZ9_9MICO</name>
<gene>
    <name evidence="2" type="ORF">ACFFQV_12525</name>
</gene>
<feature type="domain" description="SIP-like Rossmann fold" evidence="1">
    <location>
        <begin position="6"/>
        <end position="56"/>
    </location>
</feature>
<protein>
    <submittedName>
        <fullName evidence="2">SIP domain-containing protein</fullName>
    </submittedName>
</protein>
<reference evidence="2 3" key="1">
    <citation type="submission" date="2024-09" db="EMBL/GenBank/DDBJ databases">
        <authorList>
            <person name="Sun Q."/>
            <person name="Mori K."/>
        </authorList>
    </citation>
    <scope>NUCLEOTIDE SEQUENCE [LARGE SCALE GENOMIC DNA]</scope>
    <source>
        <strain evidence="2 3">JCM 14321</strain>
    </source>
</reference>
<comment type="caution">
    <text evidence="2">The sequence shown here is derived from an EMBL/GenBank/DDBJ whole genome shotgun (WGS) entry which is preliminary data.</text>
</comment>
<dbReference type="EMBL" id="JBHMBL010000002">
    <property type="protein sequence ID" value="MFB9643113.1"/>
    <property type="molecule type" value="Genomic_DNA"/>
</dbReference>
<dbReference type="InterPro" id="IPR007037">
    <property type="entry name" value="SIP_rossman_dom"/>
</dbReference>
<accession>A0ABV5SRZ9</accession>
<keyword evidence="3" id="KW-1185">Reference proteome</keyword>